<dbReference type="AlphaFoldDB" id="A0A2P2Q854"/>
<name>A0A2P2Q854_RHIMU</name>
<reference evidence="1" key="1">
    <citation type="submission" date="2018-02" db="EMBL/GenBank/DDBJ databases">
        <title>Rhizophora mucronata_Transcriptome.</title>
        <authorList>
            <person name="Meera S.P."/>
            <person name="Sreeshan A."/>
            <person name="Augustine A."/>
        </authorList>
    </citation>
    <scope>NUCLEOTIDE SEQUENCE</scope>
    <source>
        <tissue evidence="1">Leaf</tissue>
    </source>
</reference>
<evidence type="ECO:0000313" key="1">
    <source>
        <dbReference type="EMBL" id="MBX63163.1"/>
    </source>
</evidence>
<organism evidence="1">
    <name type="scientific">Rhizophora mucronata</name>
    <name type="common">Asiatic mangrove</name>
    <dbReference type="NCBI Taxonomy" id="61149"/>
    <lineage>
        <taxon>Eukaryota</taxon>
        <taxon>Viridiplantae</taxon>
        <taxon>Streptophyta</taxon>
        <taxon>Embryophyta</taxon>
        <taxon>Tracheophyta</taxon>
        <taxon>Spermatophyta</taxon>
        <taxon>Magnoliopsida</taxon>
        <taxon>eudicotyledons</taxon>
        <taxon>Gunneridae</taxon>
        <taxon>Pentapetalae</taxon>
        <taxon>rosids</taxon>
        <taxon>fabids</taxon>
        <taxon>Malpighiales</taxon>
        <taxon>Rhizophoraceae</taxon>
        <taxon>Rhizophora</taxon>
    </lineage>
</organism>
<sequence>MDHGRHQLSFCIQFCKFESSMYFE</sequence>
<accession>A0A2P2Q854</accession>
<dbReference type="EMBL" id="GGEC01082679">
    <property type="protein sequence ID" value="MBX63163.1"/>
    <property type="molecule type" value="Transcribed_RNA"/>
</dbReference>
<proteinExistence type="predicted"/>
<protein>
    <submittedName>
        <fullName evidence="1">Uncharacterized protein</fullName>
    </submittedName>
</protein>